<accession>A0A2Z7A801</accession>
<proteinExistence type="predicted"/>
<keyword evidence="2" id="KW-1185">Reference proteome</keyword>
<reference evidence="1 2" key="1">
    <citation type="journal article" date="2015" name="Proc. Natl. Acad. Sci. U.S.A.">
        <title>The resurrection genome of Boea hygrometrica: A blueprint for survival of dehydration.</title>
        <authorList>
            <person name="Xiao L."/>
            <person name="Yang G."/>
            <person name="Zhang L."/>
            <person name="Yang X."/>
            <person name="Zhao S."/>
            <person name="Ji Z."/>
            <person name="Zhou Q."/>
            <person name="Hu M."/>
            <person name="Wang Y."/>
            <person name="Chen M."/>
            <person name="Xu Y."/>
            <person name="Jin H."/>
            <person name="Xiao X."/>
            <person name="Hu G."/>
            <person name="Bao F."/>
            <person name="Hu Y."/>
            <person name="Wan P."/>
            <person name="Li L."/>
            <person name="Deng X."/>
            <person name="Kuang T."/>
            <person name="Xiang C."/>
            <person name="Zhu J.K."/>
            <person name="Oliver M.J."/>
            <person name="He Y."/>
        </authorList>
    </citation>
    <scope>NUCLEOTIDE SEQUENCE [LARGE SCALE GENOMIC DNA]</scope>
    <source>
        <strain evidence="2">cv. XS01</strain>
    </source>
</reference>
<protein>
    <submittedName>
        <fullName evidence="1">UDP-glucuronate:xylan alpha-glucuronosyltransferase 2-like</fullName>
    </submittedName>
</protein>
<name>A0A2Z7A801_9LAMI</name>
<dbReference type="EMBL" id="KV018104">
    <property type="protein sequence ID" value="KZV17676.1"/>
    <property type="molecule type" value="Genomic_DNA"/>
</dbReference>
<dbReference type="GO" id="GO:0016740">
    <property type="term" value="F:transferase activity"/>
    <property type="evidence" value="ECO:0007669"/>
    <property type="project" value="UniProtKB-KW"/>
</dbReference>
<gene>
    <name evidence="1" type="ORF">F511_15354</name>
</gene>
<keyword evidence="1" id="KW-0808">Transferase</keyword>
<evidence type="ECO:0000313" key="2">
    <source>
        <dbReference type="Proteomes" id="UP000250235"/>
    </source>
</evidence>
<organism evidence="1 2">
    <name type="scientific">Dorcoceras hygrometricum</name>
    <dbReference type="NCBI Taxonomy" id="472368"/>
    <lineage>
        <taxon>Eukaryota</taxon>
        <taxon>Viridiplantae</taxon>
        <taxon>Streptophyta</taxon>
        <taxon>Embryophyta</taxon>
        <taxon>Tracheophyta</taxon>
        <taxon>Spermatophyta</taxon>
        <taxon>Magnoliopsida</taxon>
        <taxon>eudicotyledons</taxon>
        <taxon>Gunneridae</taxon>
        <taxon>Pentapetalae</taxon>
        <taxon>asterids</taxon>
        <taxon>lamiids</taxon>
        <taxon>Lamiales</taxon>
        <taxon>Gesneriaceae</taxon>
        <taxon>Didymocarpoideae</taxon>
        <taxon>Trichosporeae</taxon>
        <taxon>Loxocarpinae</taxon>
        <taxon>Dorcoceras</taxon>
    </lineage>
</organism>
<sequence length="375" mass="42872">MTAIGRVASTEKDLALVPVAQDAVPIQIVEPISVVPAERPHAKKRKAPKRKLRLSIGADDEIVDKEPDVESVVEQQKEQTTVDDVDNIIEQVLAKTAQMETDLVEIDIFEDIAMGTDLTDMEEDSVKNKETDIQLVETATRKEIDPEPVADVGQIPLDEESLSIDELLKPIHGDMMLPSVIAAEPMKIKFGNYRSRGRGLLPETVTSSSDIATVRGTVTATVFQRIAVQFLYNRYDDVSLSENAIGQILFYRDRYLFEQTWTIHSSSSKIYLSTEKDFRRKRYVDSNSIDYSFWKRSMALTESYKCLELRRQYWYYFWPNSTHLQRSLQRDCTYMEIIVLPPTICDLPYSGAGLTAYDFQKFKRDSISLTELIDR</sequence>
<dbReference type="Proteomes" id="UP000250235">
    <property type="component" value="Unassembled WGS sequence"/>
</dbReference>
<evidence type="ECO:0000313" key="1">
    <source>
        <dbReference type="EMBL" id="KZV17676.1"/>
    </source>
</evidence>
<dbReference type="AlphaFoldDB" id="A0A2Z7A801"/>